<keyword evidence="3" id="KW-1185">Reference proteome</keyword>
<feature type="signal peptide" evidence="1">
    <location>
        <begin position="1"/>
        <end position="18"/>
    </location>
</feature>
<protein>
    <recommendedName>
        <fullName evidence="4">Secreted protein</fullName>
    </recommendedName>
</protein>
<dbReference type="AlphaFoldDB" id="A0A6A5XK79"/>
<dbReference type="Proteomes" id="UP000799778">
    <property type="component" value="Unassembled WGS sequence"/>
</dbReference>
<accession>A0A6A5XK79</accession>
<organism evidence="2 3">
    <name type="scientific">Aaosphaeria arxii CBS 175.79</name>
    <dbReference type="NCBI Taxonomy" id="1450172"/>
    <lineage>
        <taxon>Eukaryota</taxon>
        <taxon>Fungi</taxon>
        <taxon>Dikarya</taxon>
        <taxon>Ascomycota</taxon>
        <taxon>Pezizomycotina</taxon>
        <taxon>Dothideomycetes</taxon>
        <taxon>Pleosporomycetidae</taxon>
        <taxon>Pleosporales</taxon>
        <taxon>Pleosporales incertae sedis</taxon>
        <taxon>Aaosphaeria</taxon>
    </lineage>
</organism>
<evidence type="ECO:0008006" key="4">
    <source>
        <dbReference type="Google" id="ProtNLM"/>
    </source>
</evidence>
<sequence length="81" mass="9545">MYLETLVPILVVCSLTASNPIGGDCSRSAEDYPRKEFFPSWWTLNNRNNWKRVHLEFREGNRSPMSGRNCYSWCRDIRKTS</sequence>
<dbReference type="RefSeq" id="XP_033381702.1">
    <property type="nucleotide sequence ID" value="XM_033528481.1"/>
</dbReference>
<feature type="chain" id="PRO_5025680306" description="Secreted protein" evidence="1">
    <location>
        <begin position="19"/>
        <end position="81"/>
    </location>
</feature>
<dbReference type="EMBL" id="ML978071">
    <property type="protein sequence ID" value="KAF2013363.1"/>
    <property type="molecule type" value="Genomic_DNA"/>
</dbReference>
<reference evidence="2" key="1">
    <citation type="journal article" date="2020" name="Stud. Mycol.">
        <title>101 Dothideomycetes genomes: a test case for predicting lifestyles and emergence of pathogens.</title>
        <authorList>
            <person name="Haridas S."/>
            <person name="Albert R."/>
            <person name="Binder M."/>
            <person name="Bloem J."/>
            <person name="Labutti K."/>
            <person name="Salamov A."/>
            <person name="Andreopoulos B."/>
            <person name="Baker S."/>
            <person name="Barry K."/>
            <person name="Bills G."/>
            <person name="Bluhm B."/>
            <person name="Cannon C."/>
            <person name="Castanera R."/>
            <person name="Culley D."/>
            <person name="Daum C."/>
            <person name="Ezra D."/>
            <person name="Gonzalez J."/>
            <person name="Henrissat B."/>
            <person name="Kuo A."/>
            <person name="Liang C."/>
            <person name="Lipzen A."/>
            <person name="Lutzoni F."/>
            <person name="Magnuson J."/>
            <person name="Mondo S."/>
            <person name="Nolan M."/>
            <person name="Ohm R."/>
            <person name="Pangilinan J."/>
            <person name="Park H.-J."/>
            <person name="Ramirez L."/>
            <person name="Alfaro M."/>
            <person name="Sun H."/>
            <person name="Tritt A."/>
            <person name="Yoshinaga Y."/>
            <person name="Zwiers L.-H."/>
            <person name="Turgeon B."/>
            <person name="Goodwin S."/>
            <person name="Spatafora J."/>
            <person name="Crous P."/>
            <person name="Grigoriev I."/>
        </authorList>
    </citation>
    <scope>NUCLEOTIDE SEQUENCE</scope>
    <source>
        <strain evidence="2">CBS 175.79</strain>
    </source>
</reference>
<evidence type="ECO:0000256" key="1">
    <source>
        <dbReference type="SAM" id="SignalP"/>
    </source>
</evidence>
<keyword evidence="1" id="KW-0732">Signal</keyword>
<evidence type="ECO:0000313" key="2">
    <source>
        <dbReference type="EMBL" id="KAF2013363.1"/>
    </source>
</evidence>
<gene>
    <name evidence="2" type="ORF">BU24DRAFT_424367</name>
</gene>
<evidence type="ECO:0000313" key="3">
    <source>
        <dbReference type="Proteomes" id="UP000799778"/>
    </source>
</evidence>
<dbReference type="GeneID" id="54285878"/>
<name>A0A6A5XK79_9PLEO</name>
<proteinExistence type="predicted"/>